<dbReference type="OrthoDB" id="9965068at2"/>
<reference evidence="1 2" key="1">
    <citation type="submission" date="2015-06" db="EMBL/GenBank/DDBJ databases">
        <title>Genome sequence of Mycobacterium conceptionense strain MLE.</title>
        <authorList>
            <person name="Greninger A.L."/>
            <person name="Cunningham G."/>
            <person name="Chiu C.Y."/>
            <person name="Miller S."/>
        </authorList>
    </citation>
    <scope>NUCLEOTIDE SEQUENCE [LARGE SCALE GENOMIC DNA]</scope>
    <source>
        <strain evidence="1 2">MLE</strain>
    </source>
</reference>
<dbReference type="PATRIC" id="fig|451644.5.peg.6687"/>
<evidence type="ECO:0000313" key="1">
    <source>
        <dbReference type="EMBL" id="KMV13917.1"/>
    </source>
</evidence>
<protein>
    <submittedName>
        <fullName evidence="1">Uncharacterized protein</fullName>
    </submittedName>
</protein>
<dbReference type="EMBL" id="LFOD01000064">
    <property type="protein sequence ID" value="KMV13917.1"/>
    <property type="molecule type" value="Genomic_DNA"/>
</dbReference>
<dbReference type="RefSeq" id="WP_048896500.1">
    <property type="nucleotide sequence ID" value="NZ_LFOD01000064.1"/>
</dbReference>
<name>A0A0J8TXM8_9MYCO</name>
<organism evidence="1 2">
    <name type="scientific">Mycolicibacterium conceptionense</name>
    <dbReference type="NCBI Taxonomy" id="451644"/>
    <lineage>
        <taxon>Bacteria</taxon>
        <taxon>Bacillati</taxon>
        <taxon>Actinomycetota</taxon>
        <taxon>Actinomycetes</taxon>
        <taxon>Mycobacteriales</taxon>
        <taxon>Mycobacteriaceae</taxon>
        <taxon>Mycolicibacterium</taxon>
    </lineage>
</organism>
<dbReference type="Proteomes" id="UP000037594">
    <property type="component" value="Unassembled WGS sequence"/>
</dbReference>
<accession>A0A0J8TXM8</accession>
<evidence type="ECO:0000313" key="2">
    <source>
        <dbReference type="Proteomes" id="UP000037594"/>
    </source>
</evidence>
<comment type="caution">
    <text evidence="1">The sequence shown here is derived from an EMBL/GenBank/DDBJ whole genome shotgun (WGS) entry which is preliminary data.</text>
</comment>
<sequence length="151" mass="16292">MTYTRETADTSWASPGAEGVIVQLGRAASESPRILHRVTIARIGKRDLVVTDARGTEHRFRVADVDAYGFRTAANRGAWAPSEVLVSTESPIVAVAKASTAAANEYASLARLFDKLRHERTPEVAEEVAQAATWLAATLRVVENVSAKETS</sequence>
<proteinExistence type="predicted"/>
<dbReference type="AlphaFoldDB" id="A0A0J8TXM8"/>
<gene>
    <name evidence="1" type="ORF">ACT17_32565</name>
</gene>